<evidence type="ECO:0000256" key="1">
    <source>
        <dbReference type="PROSITE-ProRule" id="PRU10141"/>
    </source>
</evidence>
<keyword evidence="3" id="KW-0418">Kinase</keyword>
<proteinExistence type="predicted"/>
<dbReference type="GO" id="GO:0005524">
    <property type="term" value="F:ATP binding"/>
    <property type="evidence" value="ECO:0007669"/>
    <property type="project" value="UniProtKB-UniRule"/>
</dbReference>
<keyword evidence="3" id="KW-0808">Transferase</keyword>
<dbReference type="Pfam" id="PF00069">
    <property type="entry name" value="Pkinase"/>
    <property type="match status" value="1"/>
</dbReference>
<keyword evidence="1" id="KW-0547">Nucleotide-binding</keyword>
<dbReference type="InterPro" id="IPR011009">
    <property type="entry name" value="Kinase-like_dom_sf"/>
</dbReference>
<feature type="domain" description="Protein kinase" evidence="2">
    <location>
        <begin position="13"/>
        <end position="297"/>
    </location>
</feature>
<dbReference type="EMBL" id="KN880610">
    <property type="protein sequence ID" value="KIY64964.1"/>
    <property type="molecule type" value="Genomic_DNA"/>
</dbReference>
<evidence type="ECO:0000313" key="3">
    <source>
        <dbReference type="EMBL" id="KIY64964.1"/>
    </source>
</evidence>
<dbReference type="PROSITE" id="PS00107">
    <property type="entry name" value="PROTEIN_KINASE_ATP"/>
    <property type="match status" value="1"/>
</dbReference>
<feature type="binding site" evidence="1">
    <location>
        <position position="42"/>
    </location>
    <ligand>
        <name>ATP</name>
        <dbReference type="ChEBI" id="CHEBI:30616"/>
    </ligand>
</feature>
<dbReference type="AlphaFoldDB" id="A0A0D7B453"/>
<dbReference type="InterPro" id="IPR050235">
    <property type="entry name" value="CK1_Ser-Thr_kinase"/>
</dbReference>
<dbReference type="InterPro" id="IPR017441">
    <property type="entry name" value="Protein_kinase_ATP_BS"/>
</dbReference>
<reference evidence="3 4" key="1">
    <citation type="journal article" date="2015" name="Fungal Genet. Biol.">
        <title>Evolution of novel wood decay mechanisms in Agaricales revealed by the genome sequences of Fistulina hepatica and Cylindrobasidium torrendii.</title>
        <authorList>
            <person name="Floudas D."/>
            <person name="Held B.W."/>
            <person name="Riley R."/>
            <person name="Nagy L.G."/>
            <person name="Koehler G."/>
            <person name="Ransdell A.S."/>
            <person name="Younus H."/>
            <person name="Chow J."/>
            <person name="Chiniquy J."/>
            <person name="Lipzen A."/>
            <person name="Tritt A."/>
            <person name="Sun H."/>
            <person name="Haridas S."/>
            <person name="LaButti K."/>
            <person name="Ohm R.A."/>
            <person name="Kues U."/>
            <person name="Blanchette R.A."/>
            <person name="Grigoriev I.V."/>
            <person name="Minto R.E."/>
            <person name="Hibbett D.S."/>
        </authorList>
    </citation>
    <scope>NUCLEOTIDE SEQUENCE [LARGE SCALE GENOMIC DNA]</scope>
    <source>
        <strain evidence="3 4">FP15055 ss-10</strain>
    </source>
</reference>
<dbReference type="SMART" id="SM00220">
    <property type="entry name" value="S_TKc"/>
    <property type="match status" value="1"/>
</dbReference>
<dbReference type="PROSITE" id="PS50011">
    <property type="entry name" value="PROTEIN_KINASE_DOM"/>
    <property type="match status" value="1"/>
</dbReference>
<dbReference type="STRING" id="1314674.A0A0D7B453"/>
<name>A0A0D7B453_9AGAR</name>
<protein>
    <submittedName>
        <fullName evidence="3">Kinase-like protein</fullName>
    </submittedName>
</protein>
<evidence type="ECO:0000259" key="2">
    <source>
        <dbReference type="PROSITE" id="PS50011"/>
    </source>
</evidence>
<sequence length="527" mass="59432">MPSDEYPQVIANWFLIDELGSGYSGSIWRAQHLHTKQVVALKLQDIDHECLTNKFERNFYPLLRGGKGMPILYAAGEEQELDYLAISLLGNSLHTLFKKSKQETMDLRSVCCIAMQIIERLEFMHHRGILHRDIQLGNVTIGPPGQETTLFMIDFGFSKRYIDSKTGAHIPDSTKKRDFIGNYWFSSIGVHCRGKVPSRRDDLEALALMLIHMLTPNGLPWTRNGVPRDDAEHDFLKSTKRGMTAEELCEDLPNEFMLFLKYCRRLKFAEQPNYKHWRETFRKLAVSRGYGSSDAFIWPPPAPRVSRAPPARTVAPSKNQDMAKIIEDLCKLKLSSFDKWTGAVVDPNVANQNMDNAAKQIREGPSSEEQIIISSGSEDAYDVSPKVAKSQKLDKLTKRTRLATDNKELSSVVSDFVTTLQLYSKTLTREGFAFLEALHKQLADPSVFLQATSLRSSEISAEVIPAKLDVLARLSLRVLSAKNNAILGEMVREFVDVMQRGPSSARAIPKNGFAFLEGLAQRLNVLR</sequence>
<dbReference type="Proteomes" id="UP000054007">
    <property type="component" value="Unassembled WGS sequence"/>
</dbReference>
<organism evidence="3 4">
    <name type="scientific">Cylindrobasidium torrendii FP15055 ss-10</name>
    <dbReference type="NCBI Taxonomy" id="1314674"/>
    <lineage>
        <taxon>Eukaryota</taxon>
        <taxon>Fungi</taxon>
        <taxon>Dikarya</taxon>
        <taxon>Basidiomycota</taxon>
        <taxon>Agaricomycotina</taxon>
        <taxon>Agaricomycetes</taxon>
        <taxon>Agaricomycetidae</taxon>
        <taxon>Agaricales</taxon>
        <taxon>Marasmiineae</taxon>
        <taxon>Physalacriaceae</taxon>
        <taxon>Cylindrobasidium</taxon>
    </lineage>
</organism>
<gene>
    <name evidence="3" type="ORF">CYLTODRAFT_424731</name>
</gene>
<dbReference type="GO" id="GO:0004672">
    <property type="term" value="F:protein kinase activity"/>
    <property type="evidence" value="ECO:0007669"/>
    <property type="project" value="InterPro"/>
</dbReference>
<dbReference type="SUPFAM" id="SSF56112">
    <property type="entry name" value="Protein kinase-like (PK-like)"/>
    <property type="match status" value="1"/>
</dbReference>
<keyword evidence="4" id="KW-1185">Reference proteome</keyword>
<dbReference type="Gene3D" id="1.10.510.10">
    <property type="entry name" value="Transferase(Phosphotransferase) domain 1"/>
    <property type="match status" value="1"/>
</dbReference>
<dbReference type="OrthoDB" id="5979581at2759"/>
<accession>A0A0D7B453</accession>
<evidence type="ECO:0000313" key="4">
    <source>
        <dbReference type="Proteomes" id="UP000054007"/>
    </source>
</evidence>
<keyword evidence="1" id="KW-0067">ATP-binding</keyword>
<dbReference type="InterPro" id="IPR000719">
    <property type="entry name" value="Prot_kinase_dom"/>
</dbReference>
<dbReference type="CDD" id="cd14016">
    <property type="entry name" value="STKc_CK1"/>
    <property type="match status" value="1"/>
</dbReference>
<dbReference type="PANTHER" id="PTHR11909">
    <property type="entry name" value="CASEIN KINASE-RELATED"/>
    <property type="match status" value="1"/>
</dbReference>